<evidence type="ECO:0000256" key="9">
    <source>
        <dbReference type="RuleBase" id="RU000461"/>
    </source>
</evidence>
<keyword evidence="12" id="KW-1185">Reference proteome</keyword>
<dbReference type="GO" id="GO:0020037">
    <property type="term" value="F:heme binding"/>
    <property type="evidence" value="ECO:0007669"/>
    <property type="project" value="InterPro"/>
</dbReference>
<evidence type="ECO:0000256" key="3">
    <source>
        <dbReference type="ARBA" id="ARBA00022617"/>
    </source>
</evidence>
<dbReference type="EMBL" id="JAUHHV010000004">
    <property type="protein sequence ID" value="KAK1427578.1"/>
    <property type="molecule type" value="Genomic_DNA"/>
</dbReference>
<dbReference type="InterPro" id="IPR036396">
    <property type="entry name" value="Cyt_P450_sf"/>
</dbReference>
<comment type="cofactor">
    <cofactor evidence="8">
        <name>heme</name>
        <dbReference type="ChEBI" id="CHEBI:30413"/>
    </cofactor>
</comment>
<evidence type="ECO:0000256" key="7">
    <source>
        <dbReference type="ARBA" id="ARBA00023033"/>
    </source>
</evidence>
<dbReference type="Gene3D" id="1.10.630.10">
    <property type="entry name" value="Cytochrome P450"/>
    <property type="match status" value="1"/>
</dbReference>
<dbReference type="GO" id="GO:0005506">
    <property type="term" value="F:iron ion binding"/>
    <property type="evidence" value="ECO:0007669"/>
    <property type="project" value="InterPro"/>
</dbReference>
<evidence type="ECO:0000256" key="10">
    <source>
        <dbReference type="SAM" id="Phobius"/>
    </source>
</evidence>
<accession>A0AAD8NZF1</accession>
<dbReference type="PRINTS" id="PR00385">
    <property type="entry name" value="P450"/>
</dbReference>
<name>A0AAD8NZF1_TARER</name>
<dbReference type="GO" id="GO:0016712">
    <property type="term" value="F:oxidoreductase activity, acting on paired donors, with incorporation or reduction of molecular oxygen, reduced flavin or flavoprotein as one donor, and incorporation of one atom of oxygen"/>
    <property type="evidence" value="ECO:0007669"/>
    <property type="project" value="UniProtKB-ARBA"/>
</dbReference>
<evidence type="ECO:0000256" key="2">
    <source>
        <dbReference type="ARBA" id="ARBA00010617"/>
    </source>
</evidence>
<evidence type="ECO:0000313" key="12">
    <source>
        <dbReference type="Proteomes" id="UP001229421"/>
    </source>
</evidence>
<evidence type="ECO:0000256" key="1">
    <source>
        <dbReference type="ARBA" id="ARBA00004721"/>
    </source>
</evidence>
<dbReference type="FunFam" id="1.10.630.10:FF:000011">
    <property type="entry name" value="Cytochrome P450 83B1"/>
    <property type="match status" value="1"/>
</dbReference>
<comment type="caution">
    <text evidence="11">The sequence shown here is derived from an EMBL/GenBank/DDBJ whole genome shotgun (WGS) entry which is preliminary data.</text>
</comment>
<feature type="transmembrane region" description="Helical" evidence="10">
    <location>
        <begin position="6"/>
        <end position="27"/>
    </location>
</feature>
<protein>
    <recommendedName>
        <fullName evidence="13">Cytochrome P450</fullName>
    </recommendedName>
</protein>
<evidence type="ECO:0000313" key="11">
    <source>
        <dbReference type="EMBL" id="KAK1427578.1"/>
    </source>
</evidence>
<dbReference type="InterPro" id="IPR017972">
    <property type="entry name" value="Cyt_P450_CS"/>
</dbReference>
<keyword evidence="5 9" id="KW-0560">Oxidoreductase</keyword>
<comment type="similarity">
    <text evidence="2 9">Belongs to the cytochrome P450 family.</text>
</comment>
<dbReference type="AlphaFoldDB" id="A0AAD8NZF1"/>
<comment type="pathway">
    <text evidence="1">Secondary metabolite biosynthesis; terpenoid biosynthesis.</text>
</comment>
<evidence type="ECO:0000256" key="5">
    <source>
        <dbReference type="ARBA" id="ARBA00023002"/>
    </source>
</evidence>
<keyword evidence="4 8" id="KW-0479">Metal-binding</keyword>
<dbReference type="GO" id="GO:0051762">
    <property type="term" value="P:sesquiterpene biosynthetic process"/>
    <property type="evidence" value="ECO:0007669"/>
    <property type="project" value="UniProtKB-ARBA"/>
</dbReference>
<sequence length="498" mass="55871">MEHLTFLFTLFSSIILMIFIPIICISLHSKTKKNLPPSPWKLPIIGNIHQLGANPHLSLQALSRKYGPLMHLHLGSVPTLVVSSANAAHEIMKTHDSSFASRPNLTMGNILLYGCKDIAFSPYGEYWRQLKSLVTIHLLSNAQVKSFQKLRENEIGRMISVLEESCGSCVDISALFESVTENIIYIATLGIPSDGPELKRLAKNFFDMFTYFSVGTYVPWLSWVDRLTGLVGRAQAVAKEFDEFLDGVIEEHVTKKGEQDAKTNEGKDFIDILLNVRKDGTTGFAVENDTVKAVILDVILGGKDTASKSLEWAMSELVRNPRVMEKLQHEVTEIAQGRSVIVEQDLEKMHYLKAVIKENFRLHIPAPLLIPRISTKDVNLMGYDIKAGTQVIVNAWAIGRDLTLWEEPEEFRPERFLKSPISYKGLHFELLPFGAGRRACPGIQFATPIMELALANIVYKFDMGLPNGVKHEDMDMSGKFGLILHKRSPLLVTPSLRF</sequence>
<keyword evidence="7 9" id="KW-0503">Monooxygenase</keyword>
<proteinExistence type="inferred from homology"/>
<dbReference type="PRINTS" id="PR00463">
    <property type="entry name" value="EP450I"/>
</dbReference>
<evidence type="ECO:0000256" key="8">
    <source>
        <dbReference type="PIRSR" id="PIRSR602401-1"/>
    </source>
</evidence>
<dbReference type="SUPFAM" id="SSF48264">
    <property type="entry name" value="Cytochrome P450"/>
    <property type="match status" value="1"/>
</dbReference>
<evidence type="ECO:0008006" key="13">
    <source>
        <dbReference type="Google" id="ProtNLM"/>
    </source>
</evidence>
<dbReference type="PANTHER" id="PTHR47955:SF16">
    <property type="entry name" value="CYTOCHROME P450"/>
    <property type="match status" value="1"/>
</dbReference>
<keyword evidence="10" id="KW-1133">Transmembrane helix</keyword>
<dbReference type="Pfam" id="PF00067">
    <property type="entry name" value="p450"/>
    <property type="match status" value="1"/>
</dbReference>
<dbReference type="PROSITE" id="PS00086">
    <property type="entry name" value="CYTOCHROME_P450"/>
    <property type="match status" value="1"/>
</dbReference>
<organism evidence="11 12">
    <name type="scientific">Tagetes erecta</name>
    <name type="common">African marigold</name>
    <dbReference type="NCBI Taxonomy" id="13708"/>
    <lineage>
        <taxon>Eukaryota</taxon>
        <taxon>Viridiplantae</taxon>
        <taxon>Streptophyta</taxon>
        <taxon>Embryophyta</taxon>
        <taxon>Tracheophyta</taxon>
        <taxon>Spermatophyta</taxon>
        <taxon>Magnoliopsida</taxon>
        <taxon>eudicotyledons</taxon>
        <taxon>Gunneridae</taxon>
        <taxon>Pentapetalae</taxon>
        <taxon>asterids</taxon>
        <taxon>campanulids</taxon>
        <taxon>Asterales</taxon>
        <taxon>Asteraceae</taxon>
        <taxon>Asteroideae</taxon>
        <taxon>Heliantheae alliance</taxon>
        <taxon>Tageteae</taxon>
        <taxon>Tagetes</taxon>
    </lineage>
</organism>
<feature type="binding site" description="axial binding residue" evidence="8">
    <location>
        <position position="440"/>
    </location>
    <ligand>
        <name>heme</name>
        <dbReference type="ChEBI" id="CHEBI:30413"/>
    </ligand>
    <ligandPart>
        <name>Fe</name>
        <dbReference type="ChEBI" id="CHEBI:18248"/>
    </ligandPart>
</feature>
<dbReference type="CDD" id="cd11072">
    <property type="entry name" value="CYP71-like"/>
    <property type="match status" value="1"/>
</dbReference>
<keyword evidence="6 8" id="KW-0408">Iron</keyword>
<reference evidence="11" key="1">
    <citation type="journal article" date="2023" name="bioRxiv">
        <title>Improved chromosome-level genome assembly for marigold (Tagetes erecta).</title>
        <authorList>
            <person name="Jiang F."/>
            <person name="Yuan L."/>
            <person name="Wang S."/>
            <person name="Wang H."/>
            <person name="Xu D."/>
            <person name="Wang A."/>
            <person name="Fan W."/>
        </authorList>
    </citation>
    <scope>NUCLEOTIDE SEQUENCE</scope>
    <source>
        <strain evidence="11">WSJ</strain>
        <tissue evidence="11">Leaf</tissue>
    </source>
</reference>
<dbReference type="InterPro" id="IPR002401">
    <property type="entry name" value="Cyt_P450_E_grp-I"/>
</dbReference>
<keyword evidence="10" id="KW-0812">Transmembrane</keyword>
<evidence type="ECO:0000256" key="6">
    <source>
        <dbReference type="ARBA" id="ARBA00023004"/>
    </source>
</evidence>
<dbReference type="PANTHER" id="PTHR47955">
    <property type="entry name" value="CYTOCHROME P450 FAMILY 71 PROTEIN"/>
    <property type="match status" value="1"/>
</dbReference>
<keyword evidence="10" id="KW-0472">Membrane</keyword>
<dbReference type="InterPro" id="IPR001128">
    <property type="entry name" value="Cyt_P450"/>
</dbReference>
<evidence type="ECO:0000256" key="4">
    <source>
        <dbReference type="ARBA" id="ARBA00022723"/>
    </source>
</evidence>
<gene>
    <name evidence="11" type="ORF">QVD17_16266</name>
</gene>
<keyword evidence="3 8" id="KW-0349">Heme</keyword>
<dbReference type="Proteomes" id="UP001229421">
    <property type="component" value="Unassembled WGS sequence"/>
</dbReference>